<accession>A0A2H4SUA4</accession>
<feature type="compositionally biased region" description="Basic and acidic residues" evidence="1">
    <location>
        <begin position="59"/>
        <end position="70"/>
    </location>
</feature>
<evidence type="ECO:0000313" key="2">
    <source>
        <dbReference type="EMBL" id="ATY66689.1"/>
    </source>
</evidence>
<dbReference type="VEuPathDB" id="FungiDB:CCM_03768"/>
<feature type="region of interest" description="Disordered" evidence="1">
    <location>
        <begin position="43"/>
        <end position="70"/>
    </location>
</feature>
<dbReference type="Proteomes" id="UP000323067">
    <property type="component" value="Chromosome ii"/>
</dbReference>
<name>A0A2H4SUA4_CORMI</name>
<proteinExistence type="predicted"/>
<gene>
    <name evidence="2" type="ORF">A9K55_001031</name>
</gene>
<dbReference type="VEuPathDB" id="FungiDB:A9K55_001031"/>
<protein>
    <submittedName>
        <fullName evidence="2">Uncharacterized protein</fullName>
    </submittedName>
</protein>
<evidence type="ECO:0000313" key="3">
    <source>
        <dbReference type="Proteomes" id="UP000323067"/>
    </source>
</evidence>
<dbReference type="AlphaFoldDB" id="A0A2H4SUA4"/>
<organism evidence="2 3">
    <name type="scientific">Cordyceps militaris</name>
    <name type="common">Caterpillar fungus</name>
    <name type="synonym">Clavaria militaris</name>
    <dbReference type="NCBI Taxonomy" id="73501"/>
    <lineage>
        <taxon>Eukaryota</taxon>
        <taxon>Fungi</taxon>
        <taxon>Dikarya</taxon>
        <taxon>Ascomycota</taxon>
        <taxon>Pezizomycotina</taxon>
        <taxon>Sordariomycetes</taxon>
        <taxon>Hypocreomycetidae</taxon>
        <taxon>Hypocreales</taxon>
        <taxon>Cordycipitaceae</taxon>
        <taxon>Cordyceps</taxon>
    </lineage>
</organism>
<dbReference type="EMBL" id="CP023327">
    <property type="protein sequence ID" value="ATY66689.1"/>
    <property type="molecule type" value="Genomic_DNA"/>
</dbReference>
<evidence type="ECO:0000256" key="1">
    <source>
        <dbReference type="SAM" id="MobiDB-lite"/>
    </source>
</evidence>
<sequence length="70" mass="7456">MPVLLGPVVANTLAGVIQDRAKHNKGPAISRVTLAEVTTAEPLRTPDKGLGGIKNPFGRKKESLDKGRIR</sequence>
<reference evidence="2 3" key="1">
    <citation type="journal article" date="2017" name="BMC Genomics">
        <title>Chromosome level assembly and secondary metabolite potential of the parasitic fungus Cordyceps militaris.</title>
        <authorList>
            <person name="Kramer G.J."/>
            <person name="Nodwell J.R."/>
        </authorList>
    </citation>
    <scope>NUCLEOTIDE SEQUENCE [LARGE SCALE GENOMIC DNA]</scope>
    <source>
        <strain evidence="2 3">ATCC 34164</strain>
    </source>
</reference>